<evidence type="ECO:0000313" key="1">
    <source>
        <dbReference type="EMBL" id="AKU93688.1"/>
    </source>
</evidence>
<dbReference type="EMBL" id="CP012333">
    <property type="protein sequence ID" value="AKU93688.1"/>
    <property type="molecule type" value="Genomic_DNA"/>
</dbReference>
<accession>A0A0K1PJG5</accession>
<gene>
    <name evidence="1" type="ORF">AKJ09_00352</name>
</gene>
<organism evidence="1 2">
    <name type="scientific">Labilithrix luteola</name>
    <dbReference type="NCBI Taxonomy" id="1391654"/>
    <lineage>
        <taxon>Bacteria</taxon>
        <taxon>Pseudomonadati</taxon>
        <taxon>Myxococcota</taxon>
        <taxon>Polyangia</taxon>
        <taxon>Polyangiales</taxon>
        <taxon>Labilitrichaceae</taxon>
        <taxon>Labilithrix</taxon>
    </lineage>
</organism>
<reference evidence="1 2" key="1">
    <citation type="submission" date="2015-08" db="EMBL/GenBank/DDBJ databases">
        <authorList>
            <person name="Babu N.S."/>
            <person name="Beckwith C.J."/>
            <person name="Beseler K.G."/>
            <person name="Brison A."/>
            <person name="Carone J.V."/>
            <person name="Caskin T.P."/>
            <person name="Diamond M."/>
            <person name="Durham M.E."/>
            <person name="Foxe J.M."/>
            <person name="Go M."/>
            <person name="Henderson B.A."/>
            <person name="Jones I.B."/>
            <person name="McGettigan J.A."/>
            <person name="Micheletti S.J."/>
            <person name="Nasrallah M.E."/>
            <person name="Ortiz D."/>
            <person name="Piller C.R."/>
            <person name="Privatt S.R."/>
            <person name="Schneider S.L."/>
            <person name="Sharp S."/>
            <person name="Smith T.C."/>
            <person name="Stanton J.D."/>
            <person name="Ullery H.E."/>
            <person name="Wilson R.J."/>
            <person name="Serrano M.G."/>
            <person name="Buck G."/>
            <person name="Lee V."/>
            <person name="Wang Y."/>
            <person name="Carvalho R."/>
            <person name="Voegtly L."/>
            <person name="Shi R."/>
            <person name="Duckworth R."/>
            <person name="Johnson A."/>
            <person name="Loviza R."/>
            <person name="Walstead R."/>
            <person name="Shah Z."/>
            <person name="Kiflezghi M."/>
            <person name="Wade K."/>
            <person name="Ball S.L."/>
            <person name="Bradley K.W."/>
            <person name="Asai D.J."/>
            <person name="Bowman C.A."/>
            <person name="Russell D.A."/>
            <person name="Pope W.H."/>
            <person name="Jacobs-Sera D."/>
            <person name="Hendrix R.W."/>
            <person name="Hatfull G.F."/>
        </authorList>
    </citation>
    <scope>NUCLEOTIDE SEQUENCE [LARGE SCALE GENOMIC DNA]</scope>
    <source>
        <strain evidence="1 2">DSM 27648</strain>
    </source>
</reference>
<dbReference type="Proteomes" id="UP000064967">
    <property type="component" value="Chromosome"/>
</dbReference>
<sequence length="202" mass="22268">MEAEIDKVAFPRLHAYWRELPQGLASHPGCLSKASIYRKLLEIRPVDRSRGALPAALVDLIERPAPIGAWVPTTLVNAIELAVADSCGSDSAFVEVAHRMNRDLLRSPMYSAMFALLSPTTMLKVATSVWSRFHQGTKLHVAFAEKSATVVLTFPPLLHPKLILLEKGTAYQSAVEVAGAKDIACRLAEVSDRHAQFRVRWS</sequence>
<dbReference type="STRING" id="1391654.AKJ09_00352"/>
<evidence type="ECO:0000313" key="2">
    <source>
        <dbReference type="Proteomes" id="UP000064967"/>
    </source>
</evidence>
<dbReference type="RefSeq" id="WP_146645404.1">
    <property type="nucleotide sequence ID" value="NZ_CP012333.1"/>
</dbReference>
<protein>
    <submittedName>
        <fullName evidence="1">Uncharacterized protein</fullName>
    </submittedName>
</protein>
<name>A0A0K1PJG5_9BACT</name>
<proteinExistence type="predicted"/>
<dbReference type="KEGG" id="llu:AKJ09_00352"/>
<dbReference type="OrthoDB" id="5533409at2"/>
<dbReference type="AlphaFoldDB" id="A0A0K1PJG5"/>
<keyword evidence="2" id="KW-1185">Reference proteome</keyword>